<sequence>MRQIRITELVDLPQQNIRTDDDIATWKRTRGYRDYWLFLLRLNEAVVGYPIQQADEPCGPAITALLSMLDTLDGWIDDIPPLQSPQRFGNQAFRTWGDRLTERSEQLLCELLGEDMRTVIPYLKPFLLTSFGSFLRLDYGSGHETSFAMLLCCLSLIRFLDPSPEAERTLVLRVFVRYMRLCWRLQDVYRLEPAGSHGVWGLDDYFFLGYVFGSAQLRDQTEFPVSAILRPALPQDNLYFMCINRIHQVKHGPFHEHSSQLYAIATGVPNWTKVNSGLLKMYEGEVLSKRVVVQHMPLGGLLSLEED</sequence>
<dbReference type="GO" id="GO:0005737">
    <property type="term" value="C:cytoplasm"/>
    <property type="evidence" value="ECO:0007669"/>
    <property type="project" value="UniProtKB-SubCell"/>
</dbReference>
<evidence type="ECO:0000256" key="7">
    <source>
        <dbReference type="RuleBase" id="RU361210"/>
    </source>
</evidence>
<protein>
    <recommendedName>
        <fullName evidence="7">Serine/threonine-protein phosphatase 2A activator</fullName>
        <ecNumber evidence="7">5.2.1.8</ecNumber>
    </recommendedName>
    <alternativeName>
        <fullName evidence="7">Phosphotyrosyl phosphatase activator</fullName>
    </alternativeName>
</protein>
<comment type="function">
    <text evidence="7">PPIases accelerate the folding of proteins. It catalyzes the cis-trans isomerization of proline imidic peptide bonds in oligopeptides.</text>
</comment>
<dbReference type="EC" id="5.2.1.8" evidence="7"/>
<dbReference type="Proteomes" id="UP000053989">
    <property type="component" value="Unassembled WGS sequence"/>
</dbReference>
<dbReference type="GO" id="GO:0005634">
    <property type="term" value="C:nucleus"/>
    <property type="evidence" value="ECO:0007669"/>
    <property type="project" value="TreeGrafter"/>
</dbReference>
<dbReference type="GO" id="GO:0007052">
    <property type="term" value="P:mitotic spindle organization"/>
    <property type="evidence" value="ECO:0007669"/>
    <property type="project" value="TreeGrafter"/>
</dbReference>
<dbReference type="Gene3D" id="1.20.120.1150">
    <property type="match status" value="1"/>
</dbReference>
<dbReference type="SUPFAM" id="SSF140984">
    <property type="entry name" value="PTPA-like"/>
    <property type="match status" value="1"/>
</dbReference>
<dbReference type="EMBL" id="KN822193">
    <property type="protein sequence ID" value="KIM52999.1"/>
    <property type="molecule type" value="Genomic_DNA"/>
</dbReference>
<dbReference type="InParanoid" id="A0A0C3D9C3"/>
<dbReference type="Pfam" id="PF03095">
    <property type="entry name" value="PTPA"/>
    <property type="match status" value="1"/>
</dbReference>
<reference evidence="9" key="2">
    <citation type="submission" date="2015-01" db="EMBL/GenBank/DDBJ databases">
        <title>Evolutionary Origins and Diversification of the Mycorrhizal Mutualists.</title>
        <authorList>
            <consortium name="DOE Joint Genome Institute"/>
            <consortium name="Mycorrhizal Genomics Consortium"/>
            <person name="Kohler A."/>
            <person name="Kuo A."/>
            <person name="Nagy L.G."/>
            <person name="Floudas D."/>
            <person name="Copeland A."/>
            <person name="Barry K.W."/>
            <person name="Cichocki N."/>
            <person name="Veneault-Fourrey C."/>
            <person name="LaButti K."/>
            <person name="Lindquist E.A."/>
            <person name="Lipzen A."/>
            <person name="Lundell T."/>
            <person name="Morin E."/>
            <person name="Murat C."/>
            <person name="Riley R."/>
            <person name="Ohm R."/>
            <person name="Sun H."/>
            <person name="Tunlid A."/>
            <person name="Henrissat B."/>
            <person name="Grigoriev I.V."/>
            <person name="Hibbett D.S."/>
            <person name="Martin F."/>
        </authorList>
    </citation>
    <scope>NUCLEOTIDE SEQUENCE [LARGE SCALE GENOMIC DNA]</scope>
    <source>
        <strain evidence="9">Foug A</strain>
    </source>
</reference>
<keyword evidence="6 7" id="KW-0413">Isomerase</keyword>
<dbReference type="PIRSF" id="PIRSF016325">
    <property type="entry name" value="Phstyr_phstse_ac"/>
    <property type="match status" value="1"/>
</dbReference>
<evidence type="ECO:0000256" key="3">
    <source>
        <dbReference type="ARBA" id="ARBA00011019"/>
    </source>
</evidence>
<dbReference type="OrthoDB" id="16120at2759"/>
<organism evidence="8 9">
    <name type="scientific">Scleroderma citrinum Foug A</name>
    <dbReference type="NCBI Taxonomy" id="1036808"/>
    <lineage>
        <taxon>Eukaryota</taxon>
        <taxon>Fungi</taxon>
        <taxon>Dikarya</taxon>
        <taxon>Basidiomycota</taxon>
        <taxon>Agaricomycotina</taxon>
        <taxon>Agaricomycetes</taxon>
        <taxon>Agaricomycetidae</taxon>
        <taxon>Boletales</taxon>
        <taxon>Sclerodermatineae</taxon>
        <taxon>Sclerodermataceae</taxon>
        <taxon>Scleroderma</taxon>
    </lineage>
</organism>
<comment type="catalytic activity">
    <reaction evidence="1 7">
        <text>[protein]-peptidylproline (omega=180) = [protein]-peptidylproline (omega=0)</text>
        <dbReference type="Rhea" id="RHEA:16237"/>
        <dbReference type="Rhea" id="RHEA-COMP:10747"/>
        <dbReference type="Rhea" id="RHEA-COMP:10748"/>
        <dbReference type="ChEBI" id="CHEBI:83833"/>
        <dbReference type="ChEBI" id="CHEBI:83834"/>
        <dbReference type="EC" id="5.2.1.8"/>
    </reaction>
</comment>
<evidence type="ECO:0000256" key="6">
    <source>
        <dbReference type="ARBA" id="ARBA00023235"/>
    </source>
</evidence>
<gene>
    <name evidence="8" type="ORF">SCLCIDRAFT_18052</name>
</gene>
<dbReference type="STRING" id="1036808.A0A0C3D9C3"/>
<keyword evidence="5 7" id="KW-0697">Rotamase</keyword>
<dbReference type="InterPro" id="IPR004327">
    <property type="entry name" value="Phstyr_phstse_ac"/>
</dbReference>
<dbReference type="PANTHER" id="PTHR10012">
    <property type="entry name" value="SERINE/THREONINE-PROTEIN PHOSPHATASE 2A REGULATORY SUBUNIT B"/>
    <property type="match status" value="1"/>
</dbReference>
<evidence type="ECO:0000313" key="9">
    <source>
        <dbReference type="Proteomes" id="UP000053989"/>
    </source>
</evidence>
<dbReference type="InterPro" id="IPR043170">
    <property type="entry name" value="PTPA_C_lid"/>
</dbReference>
<evidence type="ECO:0000256" key="2">
    <source>
        <dbReference type="ARBA" id="ARBA00004496"/>
    </source>
</evidence>
<dbReference type="AlphaFoldDB" id="A0A0C3D9C3"/>
<reference evidence="8 9" key="1">
    <citation type="submission" date="2014-04" db="EMBL/GenBank/DDBJ databases">
        <authorList>
            <consortium name="DOE Joint Genome Institute"/>
            <person name="Kuo A."/>
            <person name="Kohler A."/>
            <person name="Nagy L.G."/>
            <person name="Floudas D."/>
            <person name="Copeland A."/>
            <person name="Barry K.W."/>
            <person name="Cichocki N."/>
            <person name="Veneault-Fourrey C."/>
            <person name="LaButti K."/>
            <person name="Lindquist E.A."/>
            <person name="Lipzen A."/>
            <person name="Lundell T."/>
            <person name="Morin E."/>
            <person name="Murat C."/>
            <person name="Sun H."/>
            <person name="Tunlid A."/>
            <person name="Henrissat B."/>
            <person name="Grigoriev I.V."/>
            <person name="Hibbett D.S."/>
            <person name="Martin F."/>
            <person name="Nordberg H.P."/>
            <person name="Cantor M.N."/>
            <person name="Hua S.X."/>
        </authorList>
    </citation>
    <scope>NUCLEOTIDE SEQUENCE [LARGE SCALE GENOMIC DNA]</scope>
    <source>
        <strain evidence="8 9">Foug A</strain>
    </source>
</reference>
<evidence type="ECO:0000313" key="8">
    <source>
        <dbReference type="EMBL" id="KIM52999.1"/>
    </source>
</evidence>
<dbReference type="GO" id="GO:0008160">
    <property type="term" value="F:protein tyrosine phosphatase activator activity"/>
    <property type="evidence" value="ECO:0007669"/>
    <property type="project" value="TreeGrafter"/>
</dbReference>
<dbReference type="GO" id="GO:0000159">
    <property type="term" value="C:protein phosphatase type 2A complex"/>
    <property type="evidence" value="ECO:0007669"/>
    <property type="project" value="TreeGrafter"/>
</dbReference>
<dbReference type="PANTHER" id="PTHR10012:SF0">
    <property type="entry name" value="SERINE_THREONINE-PROTEIN PHOSPHATASE 2A ACTIVATOR"/>
    <property type="match status" value="1"/>
</dbReference>
<comment type="similarity">
    <text evidence="3 7">Belongs to the PTPA-type PPIase family.</text>
</comment>
<name>A0A0C3D9C3_9AGAM</name>
<dbReference type="InterPro" id="IPR037218">
    <property type="entry name" value="PTPA_sf"/>
</dbReference>
<evidence type="ECO:0000256" key="5">
    <source>
        <dbReference type="ARBA" id="ARBA00023110"/>
    </source>
</evidence>
<keyword evidence="9" id="KW-1185">Reference proteome</keyword>
<proteinExistence type="inferred from homology"/>
<dbReference type="GO" id="GO:0003755">
    <property type="term" value="F:peptidyl-prolyl cis-trans isomerase activity"/>
    <property type="evidence" value="ECO:0007669"/>
    <property type="project" value="UniProtKB-KW"/>
</dbReference>
<evidence type="ECO:0000256" key="1">
    <source>
        <dbReference type="ARBA" id="ARBA00000971"/>
    </source>
</evidence>
<evidence type="ECO:0000256" key="4">
    <source>
        <dbReference type="ARBA" id="ARBA00022490"/>
    </source>
</evidence>
<keyword evidence="4 7" id="KW-0963">Cytoplasm</keyword>
<comment type="subcellular location">
    <subcellularLocation>
        <location evidence="2 7">Cytoplasm</location>
    </subcellularLocation>
</comment>
<accession>A0A0C3D9C3</accession>
<dbReference type="HOGENOM" id="CLU_030733_1_0_1"/>
<dbReference type="CDD" id="cd04087">
    <property type="entry name" value="PTPA"/>
    <property type="match status" value="1"/>
</dbReference>